<dbReference type="Gene3D" id="2.90.10.10">
    <property type="entry name" value="Bulb-type lectin domain"/>
    <property type="match status" value="1"/>
</dbReference>
<keyword evidence="3" id="KW-0325">Glycoprotein</keyword>
<dbReference type="InterPro" id="IPR011009">
    <property type="entry name" value="Kinase-like_dom_sf"/>
</dbReference>
<keyword evidence="4" id="KW-0472">Membrane</keyword>
<dbReference type="SUPFAM" id="SSF51110">
    <property type="entry name" value="alpha-D-mannose-specific plant lectins"/>
    <property type="match status" value="1"/>
</dbReference>
<gene>
    <name evidence="8" type="ORF">F8388_013452</name>
    <name evidence="9" type="ORF">G4B88_001177</name>
</gene>
<dbReference type="PANTHER" id="PTHR32444:SF89">
    <property type="entry name" value="S GLYCOPROTEIN"/>
    <property type="match status" value="1"/>
</dbReference>
<evidence type="ECO:0000313" key="9">
    <source>
        <dbReference type="EMBL" id="KAF4381882.1"/>
    </source>
</evidence>
<dbReference type="Pfam" id="PF08276">
    <property type="entry name" value="PAN_2"/>
    <property type="match status" value="1"/>
</dbReference>
<dbReference type="PANTHER" id="PTHR32444">
    <property type="entry name" value="BULB-TYPE LECTIN DOMAIN-CONTAINING PROTEIN"/>
    <property type="match status" value="1"/>
</dbReference>
<dbReference type="AlphaFoldDB" id="A0A7J6EXK0"/>
<evidence type="ECO:0000256" key="5">
    <source>
        <dbReference type="SAM" id="SignalP"/>
    </source>
</evidence>
<keyword evidence="11" id="KW-1185">Reference proteome</keyword>
<keyword evidence="1 5" id="KW-0732">Signal</keyword>
<dbReference type="Pfam" id="PF00954">
    <property type="entry name" value="S_locus_glycop"/>
    <property type="match status" value="1"/>
</dbReference>
<comment type="caution">
    <text evidence="8">The sequence shown here is derived from an EMBL/GenBank/DDBJ whole genome shotgun (WGS) entry which is preliminary data.</text>
</comment>
<dbReference type="EMBL" id="JAATIQ010000107">
    <property type="protein sequence ID" value="KAF4381882.1"/>
    <property type="molecule type" value="Genomic_DNA"/>
</dbReference>
<feature type="domain" description="Apple" evidence="7">
    <location>
        <begin position="350"/>
        <end position="437"/>
    </location>
</feature>
<dbReference type="Pfam" id="PF01453">
    <property type="entry name" value="B_lectin"/>
    <property type="match status" value="1"/>
</dbReference>
<evidence type="ECO:0000259" key="7">
    <source>
        <dbReference type="PROSITE" id="PS50948"/>
    </source>
</evidence>
<evidence type="ECO:0000313" key="10">
    <source>
        <dbReference type="Proteomes" id="UP000525078"/>
    </source>
</evidence>
<feature type="chain" id="PRO_5036400381" evidence="5">
    <location>
        <begin position="29"/>
        <end position="657"/>
    </location>
</feature>
<evidence type="ECO:0000256" key="3">
    <source>
        <dbReference type="ARBA" id="ARBA00023180"/>
    </source>
</evidence>
<dbReference type="SUPFAM" id="SSF56112">
    <property type="entry name" value="Protein kinase-like (PK-like)"/>
    <property type="match status" value="1"/>
</dbReference>
<evidence type="ECO:0000256" key="1">
    <source>
        <dbReference type="ARBA" id="ARBA00022729"/>
    </source>
</evidence>
<name>A0A7J6EXK0_CANSA</name>
<feature type="domain" description="Bulb-type lectin" evidence="6">
    <location>
        <begin position="31"/>
        <end position="156"/>
    </location>
</feature>
<dbReference type="InterPro" id="IPR003609">
    <property type="entry name" value="Pan_app"/>
</dbReference>
<organism evidence="8 10">
    <name type="scientific">Cannabis sativa</name>
    <name type="common">Hemp</name>
    <name type="synonym">Marijuana</name>
    <dbReference type="NCBI Taxonomy" id="3483"/>
    <lineage>
        <taxon>Eukaryota</taxon>
        <taxon>Viridiplantae</taxon>
        <taxon>Streptophyta</taxon>
        <taxon>Embryophyta</taxon>
        <taxon>Tracheophyta</taxon>
        <taxon>Spermatophyta</taxon>
        <taxon>Magnoliopsida</taxon>
        <taxon>eudicotyledons</taxon>
        <taxon>Gunneridae</taxon>
        <taxon>Pentapetalae</taxon>
        <taxon>rosids</taxon>
        <taxon>fabids</taxon>
        <taxon>Rosales</taxon>
        <taxon>Cannabaceae</taxon>
        <taxon>Cannabis</taxon>
    </lineage>
</organism>
<dbReference type="GO" id="GO:0048544">
    <property type="term" value="P:recognition of pollen"/>
    <property type="evidence" value="ECO:0007669"/>
    <property type="project" value="InterPro"/>
</dbReference>
<evidence type="ECO:0000256" key="2">
    <source>
        <dbReference type="ARBA" id="ARBA00023157"/>
    </source>
</evidence>
<dbReference type="Gene3D" id="3.30.200.20">
    <property type="entry name" value="Phosphorylase Kinase, domain 1"/>
    <property type="match status" value="1"/>
</dbReference>
<dbReference type="InterPro" id="IPR036426">
    <property type="entry name" value="Bulb-type_lectin_dom_sf"/>
</dbReference>
<evidence type="ECO:0000313" key="11">
    <source>
        <dbReference type="Proteomes" id="UP000583929"/>
    </source>
</evidence>
<evidence type="ECO:0000313" key="8">
    <source>
        <dbReference type="EMBL" id="KAF4363088.1"/>
    </source>
</evidence>
<dbReference type="Proteomes" id="UP000583929">
    <property type="component" value="Unassembled WGS sequence"/>
</dbReference>
<dbReference type="Proteomes" id="UP000525078">
    <property type="component" value="Unassembled WGS sequence"/>
</dbReference>
<protein>
    <submittedName>
        <fullName evidence="8">Uncharacterized protein</fullName>
    </submittedName>
</protein>
<accession>A0A7J6EXK0</accession>
<dbReference type="EMBL" id="JAATIP010000178">
    <property type="protein sequence ID" value="KAF4363088.1"/>
    <property type="molecule type" value="Genomic_DNA"/>
</dbReference>
<dbReference type="SMART" id="SM00473">
    <property type="entry name" value="PAN_AP"/>
    <property type="match status" value="1"/>
</dbReference>
<dbReference type="SMART" id="SM00108">
    <property type="entry name" value="B_lectin"/>
    <property type="match status" value="1"/>
</dbReference>
<evidence type="ECO:0000259" key="6">
    <source>
        <dbReference type="PROSITE" id="PS50927"/>
    </source>
</evidence>
<dbReference type="PROSITE" id="PS50948">
    <property type="entry name" value="PAN"/>
    <property type="match status" value="1"/>
</dbReference>
<keyword evidence="2" id="KW-1015">Disulfide bond</keyword>
<keyword evidence="4" id="KW-0812">Transmembrane</keyword>
<reference evidence="10 11" key="1">
    <citation type="journal article" date="2020" name="bioRxiv">
        <title>Sequence and annotation of 42 cannabis genomes reveals extensive copy number variation in cannabinoid synthesis and pathogen resistance genes.</title>
        <authorList>
            <person name="Mckernan K.J."/>
            <person name="Helbert Y."/>
            <person name="Kane L.T."/>
            <person name="Ebling H."/>
            <person name="Zhang L."/>
            <person name="Liu B."/>
            <person name="Eaton Z."/>
            <person name="Mclaughlin S."/>
            <person name="Kingan S."/>
            <person name="Baybayan P."/>
            <person name="Concepcion G."/>
            <person name="Jordan M."/>
            <person name="Riva A."/>
            <person name="Barbazuk W."/>
            <person name="Harkins T."/>
        </authorList>
    </citation>
    <scope>NUCLEOTIDE SEQUENCE [LARGE SCALE GENOMIC DNA]</scope>
    <source>
        <strain evidence="10 11">cv. Jamaican Lion 4</strain>
        <strain evidence="9">Father</strain>
        <strain evidence="8">Mother</strain>
        <tissue evidence="8">Leaf</tissue>
    </source>
</reference>
<keyword evidence="4" id="KW-1133">Transmembrane helix</keyword>
<feature type="signal peptide" evidence="5">
    <location>
        <begin position="1"/>
        <end position="28"/>
    </location>
</feature>
<dbReference type="PROSITE" id="PS50927">
    <property type="entry name" value="BULB_LECTIN"/>
    <property type="match status" value="1"/>
</dbReference>
<dbReference type="InterPro" id="IPR000858">
    <property type="entry name" value="S_locus_glycoprot_dom"/>
</dbReference>
<proteinExistence type="predicted"/>
<dbReference type="CDD" id="cd01098">
    <property type="entry name" value="PAN_AP_plant"/>
    <property type="match status" value="1"/>
</dbReference>
<dbReference type="CDD" id="cd00028">
    <property type="entry name" value="B_lectin"/>
    <property type="match status" value="1"/>
</dbReference>
<dbReference type="InterPro" id="IPR001480">
    <property type="entry name" value="Bulb-type_lectin_dom"/>
</dbReference>
<sequence length="657" mass="72341">MVALSSSSSSLTLTLLFVVLLCCSSTYAVSNNLTSSSQPLSPKQTLVSTNQFFELGFFNPTNSSNLYLGIWYKEDSSPHSVVWVANRETPLSSLTSPFLQISFINGNLELLSSQNSFVIWSTELDISSNTTQAILLNNGNLVLTDSISGSVLWQSFHNLGDTFLPSSVLGFNLKTGENYKLISWKSETDPSPGNFSFGIAKKTPPEAVIWIGSEIYSRSGPWDKLKFTGVPEMGSSYKSPYNLVEDVEEGTTYLYFNNGYNDSVASKVLLSPEGMVIIMFKDRVGGYWYASYQGQNNCDRYGICGPFGVCKITESPICKCLEGFKPKSMEEWSQGNWSGGCVRESELNLCHNNNGDQNDDVFGVIGEVCVPDFYEYMENGGNSIDSCHKLCLNNCSCIAYSFINGIGCLVWSDSNTLLDITQFESNTTGDDLFFRLSGFESQLLLQQPGHNDNKIKIMVGVVVAISGVVLLVVVVFCLQRRKNGNKRKASIAMNNDLIWTSGKLKRGGGDDHDQPELHFFDLDSVVMATNRFSIANKLGQGGFGPVYKAWQLWSESRGIKLVDEALGESCINESSKTMMRCIHIGLLCVQDFASDRPSMAQVASMLTNQIFDQPQPKQPIFTFQPSTTTITTHNSGTATSSSTNTRCSATMTMVEPR</sequence>
<feature type="transmembrane region" description="Helical" evidence="4">
    <location>
        <begin position="457"/>
        <end position="478"/>
    </location>
</feature>
<evidence type="ECO:0000256" key="4">
    <source>
        <dbReference type="SAM" id="Phobius"/>
    </source>
</evidence>